<reference evidence="10 11" key="1">
    <citation type="submission" date="2018-06" db="EMBL/GenBank/DDBJ databases">
        <authorList>
            <consortium name="Pathogen Informatics"/>
            <person name="Doyle S."/>
        </authorList>
    </citation>
    <scope>NUCLEOTIDE SEQUENCE [LARGE SCALE GENOMIC DNA]</scope>
    <source>
        <strain evidence="10 11">NCTC11165</strain>
    </source>
</reference>
<dbReference type="InterPro" id="IPR036942">
    <property type="entry name" value="Beta-barrel_TonB_sf"/>
</dbReference>
<evidence type="ECO:0000256" key="5">
    <source>
        <dbReference type="ARBA" id="ARBA00023077"/>
    </source>
</evidence>
<comment type="similarity">
    <text evidence="8 9">Belongs to the TonB-dependent receptor family.</text>
</comment>
<protein>
    <submittedName>
        <fullName evidence="10">Outer membrane cobalamin translocator</fullName>
    </submittedName>
</protein>
<dbReference type="Pfam" id="PF07715">
    <property type="entry name" value="Plug"/>
    <property type="match status" value="1"/>
</dbReference>
<evidence type="ECO:0000256" key="2">
    <source>
        <dbReference type="ARBA" id="ARBA00022448"/>
    </source>
</evidence>
<dbReference type="PROSITE" id="PS52016">
    <property type="entry name" value="TONB_DEPENDENT_REC_3"/>
    <property type="match status" value="1"/>
</dbReference>
<dbReference type="GO" id="GO:0009279">
    <property type="term" value="C:cell outer membrane"/>
    <property type="evidence" value="ECO:0007669"/>
    <property type="project" value="UniProtKB-SubCell"/>
</dbReference>
<evidence type="ECO:0000313" key="11">
    <source>
        <dbReference type="Proteomes" id="UP000250358"/>
    </source>
</evidence>
<evidence type="ECO:0000256" key="3">
    <source>
        <dbReference type="ARBA" id="ARBA00022452"/>
    </source>
</evidence>
<dbReference type="RefSeq" id="WP_003165215.1">
    <property type="nucleotide sequence ID" value="NZ_CP140006.1"/>
</dbReference>
<evidence type="ECO:0000313" key="10">
    <source>
        <dbReference type="EMBL" id="SPU46160.1"/>
    </source>
</evidence>
<organism evidence="10 11">
    <name type="scientific">Brevundimonas diminuta</name>
    <name type="common">Pseudomonas diminuta</name>
    <dbReference type="NCBI Taxonomy" id="293"/>
    <lineage>
        <taxon>Bacteria</taxon>
        <taxon>Pseudomonadati</taxon>
        <taxon>Pseudomonadota</taxon>
        <taxon>Alphaproteobacteria</taxon>
        <taxon>Caulobacterales</taxon>
        <taxon>Caulobacteraceae</taxon>
        <taxon>Brevundimonas</taxon>
    </lineage>
</organism>
<dbReference type="SUPFAM" id="SSF56935">
    <property type="entry name" value="Porins"/>
    <property type="match status" value="1"/>
</dbReference>
<keyword evidence="7 8" id="KW-0998">Cell outer membrane</keyword>
<proteinExistence type="inferred from homology"/>
<keyword evidence="6 8" id="KW-0472">Membrane</keyword>
<dbReference type="Proteomes" id="UP000250358">
    <property type="component" value="Unassembled WGS sequence"/>
</dbReference>
<gene>
    <name evidence="10" type="primary">btuB_9</name>
    <name evidence="10" type="ORF">NCTC11165_02488</name>
</gene>
<dbReference type="InterPro" id="IPR000531">
    <property type="entry name" value="Beta-barrel_TonB"/>
</dbReference>
<evidence type="ECO:0000256" key="7">
    <source>
        <dbReference type="ARBA" id="ARBA00023237"/>
    </source>
</evidence>
<dbReference type="Pfam" id="PF00593">
    <property type="entry name" value="TonB_dep_Rec_b-barrel"/>
    <property type="match status" value="1"/>
</dbReference>
<dbReference type="InterPro" id="IPR039426">
    <property type="entry name" value="TonB-dep_rcpt-like"/>
</dbReference>
<dbReference type="InterPro" id="IPR037066">
    <property type="entry name" value="Plug_dom_sf"/>
</dbReference>
<accession>A0A246KMS8</accession>
<evidence type="ECO:0000256" key="8">
    <source>
        <dbReference type="PROSITE-ProRule" id="PRU01360"/>
    </source>
</evidence>
<dbReference type="PANTHER" id="PTHR47234:SF2">
    <property type="entry name" value="TONB-DEPENDENT RECEPTOR"/>
    <property type="match status" value="1"/>
</dbReference>
<evidence type="ECO:0000256" key="9">
    <source>
        <dbReference type="RuleBase" id="RU003357"/>
    </source>
</evidence>
<dbReference type="AlphaFoldDB" id="A0A246KMS8"/>
<keyword evidence="2 8" id="KW-0813">Transport</keyword>
<dbReference type="Gene3D" id="2.40.170.20">
    <property type="entry name" value="TonB-dependent receptor, beta-barrel domain"/>
    <property type="match status" value="1"/>
</dbReference>
<sequence length="971" mass="103716">MKLRQNLLSSTAAFATVFFASQVCGQEAASDSTPPEIAAPADQATQLGEIVVTGSRISRRDYQAESPVVTVGKEFIEASGGAPVEAALAQMPQFTPGNTSTSGQLRGSAQGTVDLRGLGASRTLVLLDGRRLQPSSGNNVVDITTIPRALISGVEVITGGASSTYGSDAVAGVVNFKLNRRFEGFQIDAQYGLSGQGDDETLRLDVTAGGAFADGRGHAVLSAGYGRRETILTVDRDFYLRQQTASATIPQGLLPASANRPSQSAVDMVFAQYGVAPGTVQATSTFGFNDDGTLFATGRSVVNYRGPGAEMGFTNNGSSVGFNGVDTYLQTPQTRGSIFGAVDYDLTDTVKAQLQFNYTVYDSTTQLAAAVADATTGLTVPVTNPFIPADLRALLASRPDPNAAFSFEKRTLYAGPRRTDLSYGVGQVVLGLSGALPYRDWSWQGHVSYGRTDETRQLTGWTSLSGTQQLLNAPDGGASLCDGGFDPFGMTALSASCLNFLRRSPKDTSEYSQTDAELNLQGGLLTLPAGEVRFAAGLSFRRNTYAFNPDSLHISGDVISPNQAMPTQGRTQVKEVYGEVLIPVLANLPLVRSLELNLGYRVSDYADVDTVSTYKATANWRVNDLLEFRGGVARAIRAPSAGELFAPSVKTASTIGSTTTGAGDPCDIRSRYRASENAASVRELCLAQGVPVGLIDSYVYNINTVTATTTSGLNLIPETADTYAIGLVFRSPFQTPWLSNISGSIDYYDISVEDAIGPLTIGSSLSECFDNNPTFANSNIYCQQIARDPATGVITQASRQPMLNLAAFRTSGFDMQADWRADLVDLGLPDAGSLSLNMVATRLQKYETQSFTGDPFRDSAGFQGRPEWKLVTTARYDVGDFQFMARHRFIDEMKATARITNPANTTPSAKAASYVDLEARWSLSEATDLRFGVINAFDPEPVTINGTPGSTDATLYDVIGRRFYVALRQTF</sequence>
<dbReference type="EMBL" id="UAQM01000030">
    <property type="protein sequence ID" value="SPU46160.1"/>
    <property type="molecule type" value="Genomic_DNA"/>
</dbReference>
<dbReference type="InterPro" id="IPR012910">
    <property type="entry name" value="Plug_dom"/>
</dbReference>
<dbReference type="PANTHER" id="PTHR47234">
    <property type="match status" value="1"/>
</dbReference>
<evidence type="ECO:0000256" key="6">
    <source>
        <dbReference type="ARBA" id="ARBA00023136"/>
    </source>
</evidence>
<name>A0A246KMS8_BREDI</name>
<keyword evidence="4 8" id="KW-0812">Transmembrane</keyword>
<comment type="subcellular location">
    <subcellularLocation>
        <location evidence="1 8">Cell outer membrane</location>
        <topology evidence="1 8">Multi-pass membrane protein</topology>
    </subcellularLocation>
</comment>
<keyword evidence="3 8" id="KW-1134">Transmembrane beta strand</keyword>
<dbReference type="Gene3D" id="2.170.130.10">
    <property type="entry name" value="TonB-dependent receptor, plug domain"/>
    <property type="match status" value="1"/>
</dbReference>
<evidence type="ECO:0000256" key="1">
    <source>
        <dbReference type="ARBA" id="ARBA00004571"/>
    </source>
</evidence>
<evidence type="ECO:0000256" key="4">
    <source>
        <dbReference type="ARBA" id="ARBA00022692"/>
    </source>
</evidence>
<keyword evidence="5 9" id="KW-0798">TonB box</keyword>
<dbReference type="GeneID" id="56576753"/>